<keyword evidence="8" id="KW-0378">Hydrolase</keyword>
<dbReference type="OrthoDB" id="9800627at2"/>
<evidence type="ECO:0000313" key="15">
    <source>
        <dbReference type="EMBL" id="KYO64553.1"/>
    </source>
</evidence>
<protein>
    <recommendedName>
        <fullName evidence="14">Peptidase M50 domain-containing protein</fullName>
    </recommendedName>
</protein>
<comment type="similarity">
    <text evidence="3">Belongs to the peptidase M50B family.</text>
</comment>
<evidence type="ECO:0000256" key="7">
    <source>
        <dbReference type="ARBA" id="ARBA00022723"/>
    </source>
</evidence>
<evidence type="ECO:0000256" key="1">
    <source>
        <dbReference type="ARBA" id="ARBA00001947"/>
    </source>
</evidence>
<keyword evidence="5" id="KW-0645">Protease</keyword>
<dbReference type="CDD" id="cd06158">
    <property type="entry name" value="S2P-M50_like_1"/>
    <property type="match status" value="1"/>
</dbReference>
<feature type="transmembrane region" description="Helical" evidence="13">
    <location>
        <begin position="120"/>
        <end position="139"/>
    </location>
</feature>
<evidence type="ECO:0000256" key="11">
    <source>
        <dbReference type="ARBA" id="ARBA00023049"/>
    </source>
</evidence>
<dbReference type="RefSeq" id="WP_068749082.1">
    <property type="nucleotide sequence ID" value="NZ_LOHZ01000042.1"/>
</dbReference>
<comment type="cofactor">
    <cofactor evidence="1">
        <name>Zn(2+)</name>
        <dbReference type="ChEBI" id="CHEBI:29105"/>
    </cofactor>
</comment>
<dbReference type="PATRIC" id="fig|520767.4.peg.2110"/>
<dbReference type="GO" id="GO:0008237">
    <property type="term" value="F:metallopeptidase activity"/>
    <property type="evidence" value="ECO:0007669"/>
    <property type="project" value="UniProtKB-KW"/>
</dbReference>
<dbReference type="PANTHER" id="PTHR35864:SF1">
    <property type="entry name" value="ZINC METALLOPROTEASE YWHC-RELATED"/>
    <property type="match status" value="1"/>
</dbReference>
<sequence>MPAFFGPEMLLRIPALLIAITVHEYSHAITSQMFGDPTPRWSGRLTLNPFAHLDPIGLLMLWIFRFGWAKPVPVNPFYYKNRKLGLTAVAFAGPLSNFLLAFISFFILKLGITEGILESFLYVLFSYNLILSVFNLIPIPPLDGSKILMGIMPGANNEFFYKLEQFGPFILILLVYFNVIDIILNPLISLVYKLLSTMVGIFI</sequence>
<feature type="transmembrane region" description="Helical" evidence="13">
    <location>
        <begin position="166"/>
        <end position="188"/>
    </location>
</feature>
<accession>A0A162M8T9</accession>
<reference evidence="15 16" key="1">
    <citation type="submission" date="2015-12" db="EMBL/GenBank/DDBJ databases">
        <title>Draft genome of Thermovenabulum gondwanense isolated from a red thermophilic microbial mat colonisisng an outflow channel of a bore well.</title>
        <authorList>
            <person name="Patel B.K."/>
        </authorList>
    </citation>
    <scope>NUCLEOTIDE SEQUENCE [LARGE SCALE GENOMIC DNA]</scope>
    <source>
        <strain evidence="15 16">R270</strain>
    </source>
</reference>
<keyword evidence="10 13" id="KW-1133">Transmembrane helix</keyword>
<dbReference type="Proteomes" id="UP000075737">
    <property type="component" value="Unassembled WGS sequence"/>
</dbReference>
<evidence type="ECO:0000313" key="16">
    <source>
        <dbReference type="Proteomes" id="UP000075737"/>
    </source>
</evidence>
<proteinExistence type="inferred from homology"/>
<evidence type="ECO:0000256" key="10">
    <source>
        <dbReference type="ARBA" id="ARBA00022989"/>
    </source>
</evidence>
<comment type="subcellular location">
    <subcellularLocation>
        <location evidence="2">Cell membrane</location>
        <topology evidence="2">Multi-pass membrane protein</topology>
    </subcellularLocation>
</comment>
<evidence type="ECO:0000256" key="6">
    <source>
        <dbReference type="ARBA" id="ARBA00022692"/>
    </source>
</evidence>
<keyword evidence="16" id="KW-1185">Reference proteome</keyword>
<keyword evidence="9" id="KW-0862">Zinc</keyword>
<keyword evidence="6 13" id="KW-0812">Transmembrane</keyword>
<evidence type="ECO:0000256" key="4">
    <source>
        <dbReference type="ARBA" id="ARBA00022475"/>
    </source>
</evidence>
<dbReference type="Pfam" id="PF02163">
    <property type="entry name" value="Peptidase_M50"/>
    <property type="match status" value="1"/>
</dbReference>
<evidence type="ECO:0000256" key="5">
    <source>
        <dbReference type="ARBA" id="ARBA00022670"/>
    </source>
</evidence>
<feature type="domain" description="Peptidase M50" evidence="14">
    <location>
        <begin position="117"/>
        <end position="157"/>
    </location>
</feature>
<dbReference type="InterPro" id="IPR044537">
    <property type="entry name" value="Rip2-like"/>
</dbReference>
<dbReference type="STRING" id="520767.ATZ99_19890"/>
<evidence type="ECO:0000256" key="9">
    <source>
        <dbReference type="ARBA" id="ARBA00022833"/>
    </source>
</evidence>
<keyword evidence="12 13" id="KW-0472">Membrane</keyword>
<dbReference type="EMBL" id="LOHZ01000042">
    <property type="protein sequence ID" value="KYO64553.1"/>
    <property type="molecule type" value="Genomic_DNA"/>
</dbReference>
<gene>
    <name evidence="15" type="ORF">ATZ99_19890</name>
</gene>
<dbReference type="AlphaFoldDB" id="A0A162M8T9"/>
<comment type="caution">
    <text evidence="15">The sequence shown here is derived from an EMBL/GenBank/DDBJ whole genome shotgun (WGS) entry which is preliminary data.</text>
</comment>
<dbReference type="PANTHER" id="PTHR35864">
    <property type="entry name" value="ZINC METALLOPROTEASE MJ0611-RELATED"/>
    <property type="match status" value="1"/>
</dbReference>
<evidence type="ECO:0000256" key="13">
    <source>
        <dbReference type="SAM" id="Phobius"/>
    </source>
</evidence>
<evidence type="ECO:0000256" key="12">
    <source>
        <dbReference type="ARBA" id="ARBA00023136"/>
    </source>
</evidence>
<dbReference type="GO" id="GO:0046872">
    <property type="term" value="F:metal ion binding"/>
    <property type="evidence" value="ECO:0007669"/>
    <property type="project" value="UniProtKB-KW"/>
</dbReference>
<keyword evidence="4" id="KW-1003">Cell membrane</keyword>
<keyword evidence="7" id="KW-0479">Metal-binding</keyword>
<evidence type="ECO:0000256" key="2">
    <source>
        <dbReference type="ARBA" id="ARBA00004651"/>
    </source>
</evidence>
<name>A0A162M8T9_9FIRM</name>
<feature type="transmembrane region" description="Helical" evidence="13">
    <location>
        <begin position="88"/>
        <end position="108"/>
    </location>
</feature>
<dbReference type="GO" id="GO:0005886">
    <property type="term" value="C:plasma membrane"/>
    <property type="evidence" value="ECO:0007669"/>
    <property type="project" value="UniProtKB-SubCell"/>
</dbReference>
<organism evidence="15 16">
    <name type="scientific">Thermovenabulum gondwanense</name>
    <dbReference type="NCBI Taxonomy" id="520767"/>
    <lineage>
        <taxon>Bacteria</taxon>
        <taxon>Bacillati</taxon>
        <taxon>Bacillota</taxon>
        <taxon>Clostridia</taxon>
        <taxon>Thermosediminibacterales</taxon>
        <taxon>Thermosediminibacteraceae</taxon>
        <taxon>Thermovenabulum</taxon>
    </lineage>
</organism>
<evidence type="ECO:0000256" key="3">
    <source>
        <dbReference type="ARBA" id="ARBA00007931"/>
    </source>
</evidence>
<evidence type="ECO:0000256" key="8">
    <source>
        <dbReference type="ARBA" id="ARBA00022801"/>
    </source>
</evidence>
<dbReference type="GO" id="GO:0006508">
    <property type="term" value="P:proteolysis"/>
    <property type="evidence" value="ECO:0007669"/>
    <property type="project" value="UniProtKB-KW"/>
</dbReference>
<dbReference type="InterPro" id="IPR008915">
    <property type="entry name" value="Peptidase_M50"/>
</dbReference>
<evidence type="ECO:0000259" key="14">
    <source>
        <dbReference type="Pfam" id="PF02163"/>
    </source>
</evidence>
<keyword evidence="11" id="KW-0482">Metalloprotease</keyword>
<dbReference type="InterPro" id="IPR052348">
    <property type="entry name" value="Metallopeptidase_M50B"/>
</dbReference>